<accession>A0ABY6R3X0</accession>
<dbReference type="EMBL" id="CP084204">
    <property type="protein sequence ID" value="UZX24235.1"/>
    <property type="molecule type" value="Genomic_DNA"/>
</dbReference>
<gene>
    <name evidence="2" type="ORF">LDH80_27600</name>
</gene>
<keyword evidence="1" id="KW-0732">Signal</keyword>
<keyword evidence="3" id="KW-1185">Reference proteome</keyword>
<organism evidence="2 3">
    <name type="scientific">Streptomyces tanashiensis</name>
    <dbReference type="NCBI Taxonomy" id="67367"/>
    <lineage>
        <taxon>Bacteria</taxon>
        <taxon>Bacillati</taxon>
        <taxon>Actinomycetota</taxon>
        <taxon>Actinomycetes</taxon>
        <taxon>Kitasatosporales</taxon>
        <taxon>Streptomycetaceae</taxon>
        <taxon>Streptomyces</taxon>
    </lineage>
</organism>
<dbReference type="RefSeq" id="WP_190103625.1">
    <property type="nucleotide sequence ID" value="NZ_BMUH01000005.1"/>
</dbReference>
<evidence type="ECO:0000256" key="1">
    <source>
        <dbReference type="SAM" id="SignalP"/>
    </source>
</evidence>
<dbReference type="Proteomes" id="UP001164506">
    <property type="component" value="Chromosome"/>
</dbReference>
<feature type="signal peptide" evidence="1">
    <location>
        <begin position="1"/>
        <end position="30"/>
    </location>
</feature>
<evidence type="ECO:0000313" key="3">
    <source>
        <dbReference type="Proteomes" id="UP001164506"/>
    </source>
</evidence>
<sequence length="134" mass="14011">MRFANKALSTLAAAGIAAATLLTAAPGASAAGCATSGLWTGYLSPGQTAYKANSGCRDLNLTYSDDKSGANGDDYAGFYRDAYGYWTIGSRGYVYAGDGYHGLDEIVLVSNLSNGREFSVASKWDGGDWVEITH</sequence>
<feature type="chain" id="PRO_5046880243" evidence="1">
    <location>
        <begin position="31"/>
        <end position="134"/>
    </location>
</feature>
<evidence type="ECO:0000313" key="2">
    <source>
        <dbReference type="EMBL" id="UZX24235.1"/>
    </source>
</evidence>
<reference evidence="2" key="1">
    <citation type="submission" date="2021-09" db="EMBL/GenBank/DDBJ databases">
        <title>Complete genome sequence and metabolic characterization of Streptomyces tanashiensis DSM 731 the producer of antibacterial Kalafungin and diverse secondary metabolites.</title>
        <authorList>
            <person name="Abbasi M.N."/>
            <person name="Anwar M.N."/>
            <person name="Alam K."/>
            <person name="Shoaib M."/>
            <person name="Lin Z."/>
            <person name="Hayat M."/>
            <person name="Ali M.I."/>
            <person name="Malik H.M.T."/>
            <person name="Ahmed I."/>
            <person name="Li A."/>
            <person name="Hailong Wang H."/>
            <person name="Zhang Y."/>
        </authorList>
    </citation>
    <scope>NUCLEOTIDE SEQUENCE</scope>
    <source>
        <strain evidence="2">Kala</strain>
    </source>
</reference>
<protein>
    <submittedName>
        <fullName evidence="2">Uncharacterized protein</fullName>
    </submittedName>
</protein>
<dbReference type="PROSITE" id="PS51257">
    <property type="entry name" value="PROKAR_LIPOPROTEIN"/>
    <property type="match status" value="1"/>
</dbReference>
<name>A0ABY6R3X0_9ACTN</name>
<proteinExistence type="predicted"/>
<dbReference type="GeneID" id="95603284"/>